<evidence type="ECO:0000313" key="4">
    <source>
        <dbReference type="EMBL" id="NOU64397.1"/>
    </source>
</evidence>
<dbReference type="InterPro" id="IPR050624">
    <property type="entry name" value="HTH-type_Tx_Regulator"/>
</dbReference>
<dbReference type="InterPro" id="IPR001647">
    <property type="entry name" value="HTH_TetR"/>
</dbReference>
<evidence type="ECO:0000259" key="3">
    <source>
        <dbReference type="PROSITE" id="PS50977"/>
    </source>
</evidence>
<evidence type="ECO:0000256" key="1">
    <source>
        <dbReference type="ARBA" id="ARBA00023125"/>
    </source>
</evidence>
<evidence type="ECO:0000256" key="2">
    <source>
        <dbReference type="PROSITE-ProRule" id="PRU00335"/>
    </source>
</evidence>
<dbReference type="EMBL" id="WHNY01000033">
    <property type="protein sequence ID" value="NOU64397.1"/>
    <property type="molecule type" value="Genomic_DNA"/>
</dbReference>
<evidence type="ECO:0000313" key="5">
    <source>
        <dbReference type="Proteomes" id="UP000653578"/>
    </source>
</evidence>
<dbReference type="Gene3D" id="1.10.357.10">
    <property type="entry name" value="Tetracycline Repressor, domain 2"/>
    <property type="match status" value="1"/>
</dbReference>
<protein>
    <submittedName>
        <fullName evidence="4">TetR family transcriptional regulator</fullName>
    </submittedName>
</protein>
<dbReference type="InterPro" id="IPR009057">
    <property type="entry name" value="Homeodomain-like_sf"/>
</dbReference>
<dbReference type="Pfam" id="PF00440">
    <property type="entry name" value="TetR_N"/>
    <property type="match status" value="1"/>
</dbReference>
<organism evidence="4 5">
    <name type="scientific">Paenibacillus plantarum</name>
    <dbReference type="NCBI Taxonomy" id="2654975"/>
    <lineage>
        <taxon>Bacteria</taxon>
        <taxon>Bacillati</taxon>
        <taxon>Bacillota</taxon>
        <taxon>Bacilli</taxon>
        <taxon>Bacillales</taxon>
        <taxon>Paenibacillaceae</taxon>
        <taxon>Paenibacillus</taxon>
    </lineage>
</organism>
<reference evidence="4 5" key="1">
    <citation type="submission" date="2019-10" db="EMBL/GenBank/DDBJ databases">
        <title>Description of Paenibacillus humi sp. nov.</title>
        <authorList>
            <person name="Carlier A."/>
            <person name="Qi S."/>
        </authorList>
    </citation>
    <scope>NUCLEOTIDE SEQUENCE [LARGE SCALE GENOMIC DNA]</scope>
    <source>
        <strain evidence="4 5">LMG 31461</strain>
    </source>
</reference>
<dbReference type="Proteomes" id="UP000653578">
    <property type="component" value="Unassembled WGS sequence"/>
</dbReference>
<keyword evidence="1 2" id="KW-0238">DNA-binding</keyword>
<dbReference type="PANTHER" id="PTHR43479">
    <property type="entry name" value="ACREF/ENVCD OPERON REPRESSOR-RELATED"/>
    <property type="match status" value="1"/>
</dbReference>
<dbReference type="PROSITE" id="PS01081">
    <property type="entry name" value="HTH_TETR_1"/>
    <property type="match status" value="1"/>
</dbReference>
<keyword evidence="5" id="KW-1185">Reference proteome</keyword>
<name>A0ABX1X7W4_9BACL</name>
<accession>A0ABX1X7W4</accession>
<dbReference type="PANTHER" id="PTHR43479:SF22">
    <property type="entry name" value="TRANSCRIPTIONAL REGULATOR, TETR FAMILY"/>
    <property type="match status" value="1"/>
</dbReference>
<proteinExistence type="predicted"/>
<comment type="caution">
    <text evidence="4">The sequence shown here is derived from an EMBL/GenBank/DDBJ whole genome shotgun (WGS) entry which is preliminary data.</text>
</comment>
<dbReference type="PROSITE" id="PS50977">
    <property type="entry name" value="HTH_TETR_2"/>
    <property type="match status" value="1"/>
</dbReference>
<dbReference type="SUPFAM" id="SSF46689">
    <property type="entry name" value="Homeodomain-like"/>
    <property type="match status" value="1"/>
</dbReference>
<feature type="domain" description="HTH tetR-type" evidence="3">
    <location>
        <begin position="20"/>
        <end position="80"/>
    </location>
</feature>
<dbReference type="InterPro" id="IPR023772">
    <property type="entry name" value="DNA-bd_HTH_TetR-type_CS"/>
</dbReference>
<dbReference type="PRINTS" id="PR00455">
    <property type="entry name" value="HTHTETR"/>
</dbReference>
<gene>
    <name evidence="4" type="ORF">GC096_10195</name>
</gene>
<feature type="DNA-binding region" description="H-T-H motif" evidence="2">
    <location>
        <begin position="43"/>
        <end position="62"/>
    </location>
</feature>
<sequence>MFNILYYMFKGVKRGYARMSATKQDIIRSASKMFNEKGFLATSIQEIAQDCSIAKGSVYKYFPSKEDLLCAVFDECQTVYFDQAERLKKTEIGTPKESLVNQIVFRFQYFIEYRHIMVNFIDLPITQYETFRSLRSHVRARMMDWHRSWLLEVYSERIEPFLWDLIFIYRAIIKDYLQRIINEVKSLSIEDTAWFIVDKLDALVEHMTRSGSKGLLGRSAYDKFILSGSDDWNNEKERLAEEMFSRVVALLETWPGGTARRKELQEIVQLLGAEMTQAQPRKSLIQALCAYLEQEQELRSSVIQFKQIVLEE</sequence>